<evidence type="ECO:0000313" key="1">
    <source>
        <dbReference type="EMBL" id="MDR6460483.1"/>
    </source>
</evidence>
<dbReference type="EMBL" id="JAVDQX010000004">
    <property type="protein sequence ID" value="MDR6460483.1"/>
    <property type="molecule type" value="Genomic_DNA"/>
</dbReference>
<organism evidence="1 2">
    <name type="scientific">Chryseobacterium vietnamense</name>
    <dbReference type="NCBI Taxonomy" id="866785"/>
    <lineage>
        <taxon>Bacteria</taxon>
        <taxon>Pseudomonadati</taxon>
        <taxon>Bacteroidota</taxon>
        <taxon>Flavobacteriia</taxon>
        <taxon>Flavobacteriales</taxon>
        <taxon>Weeksellaceae</taxon>
        <taxon>Chryseobacterium group</taxon>
        <taxon>Chryseobacterium</taxon>
    </lineage>
</organism>
<protein>
    <submittedName>
        <fullName evidence="1">Uncharacterized protein</fullName>
    </submittedName>
</protein>
<dbReference type="Proteomes" id="UP001184833">
    <property type="component" value="Unassembled WGS sequence"/>
</dbReference>
<keyword evidence="2" id="KW-1185">Reference proteome</keyword>
<accession>A0ACC6JC60</accession>
<comment type="caution">
    <text evidence="1">The sequence shown here is derived from an EMBL/GenBank/DDBJ whole genome shotgun (WGS) entry which is preliminary data.</text>
</comment>
<evidence type="ECO:0000313" key="2">
    <source>
        <dbReference type="Proteomes" id="UP001184833"/>
    </source>
</evidence>
<name>A0ACC6JC60_9FLAO</name>
<reference evidence="1" key="1">
    <citation type="submission" date="2023-07" db="EMBL/GenBank/DDBJ databases">
        <title>Sorghum-associated microbial communities from plants grown in Nebraska, USA.</title>
        <authorList>
            <person name="Schachtman D."/>
        </authorList>
    </citation>
    <scope>NUCLEOTIDE SEQUENCE</scope>
    <source>
        <strain evidence="1">DS2329</strain>
    </source>
</reference>
<sequence length="424" mass="48875">MDNNKNYEWVTVRKTGDTLLVLHNETGTVGIVQGLGENGEVNRVSPEDLDDNEMLSIERSENSFTEFYSTFYHQLKEPSEFSFFKVTEYEAKQMALKLQKYIDEAPDDVKQELKQYEISIDVVEAHRKAGEGKTVGKGKDAGNRYLYKAEQVDWKMMDKLGWNEDRLEELGALEPMLKGYKTPMLVPVHIELGKVSGTIEARLSLQANDFGEVELRFHPVRRMPDFSKPFFGHLFSEEDKRNLIEIGNMGRMVDLVHGITGETVPSLISRDRLTNELVQVRADRVRVPLVIKGVTLDQEQRKILREGKPLFIENMLSARGTLFNAAVQYNADKRYVEFLLDKNVRRMGVEDFRQVPKVFRGKKLKKWQVEKLNKGEVAYVDGLVDRNGKGYQGYLRFDKGIGKFEFSFKNVWKGEKSRKRGRGI</sequence>
<proteinExistence type="predicted"/>
<gene>
    <name evidence="1" type="ORF">J2786_003617</name>
</gene>